<dbReference type="PANTHER" id="PTHR45947:SF3">
    <property type="entry name" value="SULFOQUINOVOSYL TRANSFERASE SQD2"/>
    <property type="match status" value="1"/>
</dbReference>
<dbReference type="Gene3D" id="3.40.50.2000">
    <property type="entry name" value="Glycogen Phosphorylase B"/>
    <property type="match status" value="2"/>
</dbReference>
<gene>
    <name evidence="2" type="ORF">SAMN04487949_2265</name>
</gene>
<dbReference type="InterPro" id="IPR050194">
    <property type="entry name" value="Glycosyltransferase_grp1"/>
</dbReference>
<dbReference type="STRING" id="660521.SAMN04487949_2265"/>
<protein>
    <submittedName>
        <fullName evidence="2">Glycosyltransferase involved in cell wall bisynthesis</fullName>
    </submittedName>
</protein>
<dbReference type="Proteomes" id="UP000199451">
    <property type="component" value="Unassembled WGS sequence"/>
</dbReference>
<keyword evidence="3" id="KW-1185">Reference proteome</keyword>
<proteinExistence type="predicted"/>
<evidence type="ECO:0000313" key="2">
    <source>
        <dbReference type="EMBL" id="SDM61472.1"/>
    </source>
</evidence>
<dbReference type="Pfam" id="PF13579">
    <property type="entry name" value="Glyco_trans_4_4"/>
    <property type="match status" value="1"/>
</dbReference>
<dbReference type="EMBL" id="FNHL01000002">
    <property type="protein sequence ID" value="SDM61472.1"/>
    <property type="molecule type" value="Genomic_DNA"/>
</dbReference>
<name>A0A1G9UND3_9EURY</name>
<evidence type="ECO:0000259" key="1">
    <source>
        <dbReference type="Pfam" id="PF13579"/>
    </source>
</evidence>
<feature type="domain" description="Glycosyltransferase subfamily 4-like N-terminal" evidence="1">
    <location>
        <begin position="40"/>
        <end position="162"/>
    </location>
</feature>
<sequence length="374" mass="40838">MEKLRVLVVGPAKRQSGGIARYISEQRRQLAGHVTVDLFDTDTGPVDGPLDLLRGGLTALSGWAQFTRCRRPDVVHVHSSHYRSFYLSSFYVLYAAHVWKRPVILHVHGSSFDEFVRDASGPVAAFQSLVFDAADTVVVLSDYWKDILAARVDEHKLAVLPNAVVHDEYDPVETFSATDDSSVPHVAFVSNHVERKGIRETVEAVAALYDRGFEFRTTIAGAGPLSAHAEELAARYEDVEYVGFVSEADKRRLLCESSIYVLPTYAEGLPIAILEAMAGGNAIVSTTVGSIPTIVDDENGVLVPPGDADALTDGLARLLTDAEATRQMGRTSRRRVVADYSWDGMTDELVALYERLAAVAPPDVRPESDPVAND</sequence>
<accession>A0A1G9UND3</accession>
<dbReference type="RefSeq" id="WP_089697541.1">
    <property type="nucleotide sequence ID" value="NZ_FNHL01000002.1"/>
</dbReference>
<dbReference type="InterPro" id="IPR028098">
    <property type="entry name" value="Glyco_trans_4-like_N"/>
</dbReference>
<dbReference type="SUPFAM" id="SSF53756">
    <property type="entry name" value="UDP-Glycosyltransferase/glycogen phosphorylase"/>
    <property type="match status" value="1"/>
</dbReference>
<keyword evidence="2" id="KW-0808">Transferase</keyword>
<dbReference type="AlphaFoldDB" id="A0A1G9UND3"/>
<evidence type="ECO:0000313" key="3">
    <source>
        <dbReference type="Proteomes" id="UP000199451"/>
    </source>
</evidence>
<dbReference type="OrthoDB" id="131038at2157"/>
<dbReference type="PANTHER" id="PTHR45947">
    <property type="entry name" value="SULFOQUINOVOSYL TRANSFERASE SQD2"/>
    <property type="match status" value="1"/>
</dbReference>
<dbReference type="CDD" id="cd03801">
    <property type="entry name" value="GT4_PimA-like"/>
    <property type="match status" value="1"/>
</dbReference>
<reference evidence="3" key="1">
    <citation type="submission" date="2016-10" db="EMBL/GenBank/DDBJ databases">
        <authorList>
            <person name="Varghese N."/>
            <person name="Submissions S."/>
        </authorList>
    </citation>
    <scope>NUCLEOTIDE SEQUENCE [LARGE SCALE GENOMIC DNA]</scope>
    <source>
        <strain evidence="3">CGMCC 1.10119</strain>
    </source>
</reference>
<organism evidence="2 3">
    <name type="scientific">Halogranum gelatinilyticum</name>
    <dbReference type="NCBI Taxonomy" id="660521"/>
    <lineage>
        <taxon>Archaea</taxon>
        <taxon>Methanobacteriati</taxon>
        <taxon>Methanobacteriota</taxon>
        <taxon>Stenosarchaea group</taxon>
        <taxon>Halobacteria</taxon>
        <taxon>Halobacteriales</taxon>
        <taxon>Haloferacaceae</taxon>
    </lineage>
</organism>
<dbReference type="Pfam" id="PF13692">
    <property type="entry name" value="Glyco_trans_1_4"/>
    <property type="match status" value="1"/>
</dbReference>
<dbReference type="GO" id="GO:0016757">
    <property type="term" value="F:glycosyltransferase activity"/>
    <property type="evidence" value="ECO:0007669"/>
    <property type="project" value="TreeGrafter"/>
</dbReference>